<sequence length="784" mass="92076">MKIDLHCHTIATKKGESKKRNLGEQDFSIFFSNAKKNNVRVIGITNHNYFDLKHFRKMEMYKPEEILFLPGVELDIKIPKENPIEINLNDNNKEKNNKLFDIFNFNIIADSNKTKEFSDMIVEILNGHDAESFLGLTINDLEWFLDKYDISVIGLLPTSSKQNNNKKIMTNENLENLKNIFSKKGRYYKFELGNSSFKNNEKTQEIFRINKLSYTVGSDSHDSSNIEYKNVESYDINMEFCNIMEYINFCKKVVKNLEPMKSFELDLNLKTDEGVFIDNINLNFVDGINIISGKYGTGKSILLKAALNAYNDLNNTNISMFYGGKPETNFNEIKESHVKNAINQFNLEEVKFHEISKYVEDETLNKKLFEGNEILSKIIEIKEYYENEGSQNFNGWNNLTFNEEIEAEIEKNEKNFNEEINKINLKISNLNDWKNNSEKYFKKVLESPEFLKFKYIKDFNKSLNEIFNYINDALLFEITSKQTIRKRSLFLSEIRKAAQSAIKKNKGEKTNPSAINLRKYYSEKERIRNELRIILDLPSTFEYKEKLGRLSRSESVYINIEFLKNDLYDTKGYKAIPNSNFSDKRNSLSINEYLTKIYNEIYSSSFSNLFYKHMNDSLKELLKLKPTIEKKELYVFKTYFKINNNILTGQLSSGQRKLLTISSYLEEEREAYFLDEPEVFLDSKTTNEIILDKIIELDIRNKPIFIATHNANLAINTQPRNIIVRKYEPDQNIYKTYFGNKQNGYLRDLDNTEVKIKAAPELLDMMEGGEKEFYSREEYYNEQS</sequence>
<keyword evidence="4" id="KW-1003">Cell membrane</keyword>
<dbReference type="CDD" id="cd00267">
    <property type="entry name" value="ABC_ATPase"/>
    <property type="match status" value="1"/>
</dbReference>
<accession>A0A2K8P5J0</accession>
<dbReference type="AlphaFoldDB" id="A0A2K8P5J0"/>
<dbReference type="GO" id="GO:0005524">
    <property type="term" value="F:ATP binding"/>
    <property type="evidence" value="ECO:0007669"/>
    <property type="project" value="InterPro"/>
</dbReference>
<dbReference type="Gene3D" id="3.40.50.300">
    <property type="entry name" value="P-loop containing nucleotide triphosphate hydrolases"/>
    <property type="match status" value="1"/>
</dbReference>
<evidence type="ECO:0000256" key="3">
    <source>
        <dbReference type="ARBA" id="ARBA00022448"/>
    </source>
</evidence>
<dbReference type="PROSITE" id="PS00211">
    <property type="entry name" value="ABC_TRANSPORTER_1"/>
    <property type="match status" value="1"/>
</dbReference>
<dbReference type="GO" id="GO:0016887">
    <property type="term" value="F:ATP hydrolysis activity"/>
    <property type="evidence" value="ECO:0007669"/>
    <property type="project" value="InterPro"/>
</dbReference>
<evidence type="ECO:0000313" key="6">
    <source>
        <dbReference type="EMBL" id="ATZ21003.1"/>
    </source>
</evidence>
<dbReference type="PANTHER" id="PTHR43166:SF9">
    <property type="entry name" value="GLUTAMATE_ASPARTATE IMPORT ATP-BINDING PROTEIN GLTL"/>
    <property type="match status" value="1"/>
</dbReference>
<evidence type="ECO:0000256" key="1">
    <source>
        <dbReference type="ARBA" id="ARBA00004202"/>
    </source>
</evidence>
<evidence type="ECO:0000256" key="4">
    <source>
        <dbReference type="ARBA" id="ARBA00022475"/>
    </source>
</evidence>
<evidence type="ECO:0000313" key="7">
    <source>
        <dbReference type="Proteomes" id="UP000232221"/>
    </source>
</evidence>
<evidence type="ECO:0000256" key="2">
    <source>
        <dbReference type="ARBA" id="ARBA00005417"/>
    </source>
</evidence>
<dbReference type="OrthoDB" id="407961at2"/>
<dbReference type="InterPro" id="IPR027417">
    <property type="entry name" value="P-loop_NTPase"/>
</dbReference>
<dbReference type="InterPro" id="IPR017871">
    <property type="entry name" value="ABC_transporter-like_CS"/>
</dbReference>
<gene>
    <name evidence="6" type="ORF">MCOLE_v1c04910</name>
</gene>
<dbReference type="InterPro" id="IPR050086">
    <property type="entry name" value="MetN_ABC_transporter-like"/>
</dbReference>
<proteinExistence type="inferred from homology"/>
<comment type="subcellular location">
    <subcellularLocation>
        <location evidence="1">Cell membrane</location>
        <topology evidence="1">Peripheral membrane protein</topology>
    </subcellularLocation>
</comment>
<dbReference type="PANTHER" id="PTHR43166">
    <property type="entry name" value="AMINO ACID IMPORT ATP-BINDING PROTEIN"/>
    <property type="match status" value="1"/>
</dbReference>
<comment type="similarity">
    <text evidence="2">Belongs to the ABC transporter superfamily.</text>
</comment>
<protein>
    <submittedName>
        <fullName evidence="6">Uncharacterized protein</fullName>
    </submittedName>
</protein>
<dbReference type="KEGG" id="mcol:MCOLE_v1c04910"/>
<evidence type="ECO:0000256" key="5">
    <source>
        <dbReference type="ARBA" id="ARBA00023136"/>
    </source>
</evidence>
<dbReference type="RefSeq" id="WP_100671173.1">
    <property type="nucleotide sequence ID" value="NZ_CP024968.1"/>
</dbReference>
<dbReference type="InterPro" id="IPR016195">
    <property type="entry name" value="Pol/histidinol_Pase-like"/>
</dbReference>
<keyword evidence="5" id="KW-0472">Membrane</keyword>
<dbReference type="SUPFAM" id="SSF52540">
    <property type="entry name" value="P-loop containing nucleoside triphosphate hydrolases"/>
    <property type="match status" value="1"/>
</dbReference>
<dbReference type="Gene3D" id="3.20.20.140">
    <property type="entry name" value="Metal-dependent hydrolases"/>
    <property type="match status" value="1"/>
</dbReference>
<reference evidence="6 7" key="1">
    <citation type="submission" date="2017-11" db="EMBL/GenBank/DDBJ databases">
        <title>Genome sequence of Mesoplasma coleopterae BARC 779 (ATCC 49583).</title>
        <authorList>
            <person name="Lo W.-S."/>
            <person name="Kuo C.-H."/>
        </authorList>
    </citation>
    <scope>NUCLEOTIDE SEQUENCE [LARGE SCALE GENOMIC DNA]</scope>
    <source>
        <strain evidence="6 7">BARC 779</strain>
    </source>
</reference>
<keyword evidence="7" id="KW-1185">Reference proteome</keyword>
<dbReference type="SUPFAM" id="SSF89550">
    <property type="entry name" value="PHP domain-like"/>
    <property type="match status" value="1"/>
</dbReference>
<dbReference type="EMBL" id="CP024968">
    <property type="protein sequence ID" value="ATZ21003.1"/>
    <property type="molecule type" value="Genomic_DNA"/>
</dbReference>
<organism evidence="6 7">
    <name type="scientific">Mesoplasma coleopterae</name>
    <dbReference type="NCBI Taxonomy" id="324078"/>
    <lineage>
        <taxon>Bacteria</taxon>
        <taxon>Bacillati</taxon>
        <taxon>Mycoplasmatota</taxon>
        <taxon>Mollicutes</taxon>
        <taxon>Entomoplasmatales</taxon>
        <taxon>Entomoplasmataceae</taxon>
        <taxon>Mesoplasma</taxon>
    </lineage>
</organism>
<dbReference type="GO" id="GO:0005886">
    <property type="term" value="C:plasma membrane"/>
    <property type="evidence" value="ECO:0007669"/>
    <property type="project" value="UniProtKB-SubCell"/>
</dbReference>
<keyword evidence="3" id="KW-0813">Transport</keyword>
<dbReference type="Proteomes" id="UP000232221">
    <property type="component" value="Chromosome"/>
</dbReference>
<name>A0A2K8P5J0_9MOLU</name>